<name>A0ACB8ABM6_9AGAM</name>
<reference evidence="1" key="1">
    <citation type="journal article" date="2021" name="New Phytol.">
        <title>Evolutionary innovations through gain and loss of genes in the ectomycorrhizal Boletales.</title>
        <authorList>
            <person name="Wu G."/>
            <person name="Miyauchi S."/>
            <person name="Morin E."/>
            <person name="Kuo A."/>
            <person name="Drula E."/>
            <person name="Varga T."/>
            <person name="Kohler A."/>
            <person name="Feng B."/>
            <person name="Cao Y."/>
            <person name="Lipzen A."/>
            <person name="Daum C."/>
            <person name="Hundley H."/>
            <person name="Pangilinan J."/>
            <person name="Johnson J."/>
            <person name="Barry K."/>
            <person name="LaButti K."/>
            <person name="Ng V."/>
            <person name="Ahrendt S."/>
            <person name="Min B."/>
            <person name="Choi I.G."/>
            <person name="Park H."/>
            <person name="Plett J.M."/>
            <person name="Magnuson J."/>
            <person name="Spatafora J.W."/>
            <person name="Nagy L.G."/>
            <person name="Henrissat B."/>
            <person name="Grigoriev I.V."/>
            <person name="Yang Z.L."/>
            <person name="Xu J."/>
            <person name="Martin F.M."/>
        </authorList>
    </citation>
    <scope>NUCLEOTIDE SEQUENCE</scope>
    <source>
        <strain evidence="1">ATCC 28755</strain>
    </source>
</reference>
<sequence>MSFLARSAFRAATRVGPRGSRTLTVDAQPAGDYFAKRDAVRAHAAETTNLWRRISFFVCFPATAVVIAWVIKTEEEHAAHIEHAKEENGGHLPEIPGYDYMNRRVKPFPWGMNTLFYNEHVNKDMSQQE</sequence>
<comment type="caution">
    <text evidence="1">The sequence shown here is derived from an EMBL/GenBank/DDBJ whole genome shotgun (WGS) entry which is preliminary data.</text>
</comment>
<proteinExistence type="predicted"/>
<evidence type="ECO:0000313" key="1">
    <source>
        <dbReference type="EMBL" id="KAH7910869.1"/>
    </source>
</evidence>
<dbReference type="Proteomes" id="UP000790377">
    <property type="component" value="Unassembled WGS sequence"/>
</dbReference>
<gene>
    <name evidence="1" type="ORF">BJ138DRAFT_1126495</name>
</gene>
<protein>
    <submittedName>
        <fullName evidence="1">COX6A, subunit VIa of cytochrome c oxidase</fullName>
    </submittedName>
</protein>
<evidence type="ECO:0000313" key="2">
    <source>
        <dbReference type="Proteomes" id="UP000790377"/>
    </source>
</evidence>
<accession>A0ACB8ABM6</accession>
<keyword evidence="2" id="KW-1185">Reference proteome</keyword>
<organism evidence="1 2">
    <name type="scientific">Hygrophoropsis aurantiaca</name>
    <dbReference type="NCBI Taxonomy" id="72124"/>
    <lineage>
        <taxon>Eukaryota</taxon>
        <taxon>Fungi</taxon>
        <taxon>Dikarya</taxon>
        <taxon>Basidiomycota</taxon>
        <taxon>Agaricomycotina</taxon>
        <taxon>Agaricomycetes</taxon>
        <taxon>Agaricomycetidae</taxon>
        <taxon>Boletales</taxon>
        <taxon>Coniophorineae</taxon>
        <taxon>Hygrophoropsidaceae</taxon>
        <taxon>Hygrophoropsis</taxon>
    </lineage>
</organism>
<dbReference type="EMBL" id="MU267697">
    <property type="protein sequence ID" value="KAH7910869.1"/>
    <property type="molecule type" value="Genomic_DNA"/>
</dbReference>